<dbReference type="Proteomes" id="UP000286985">
    <property type="component" value="Unassembled WGS sequence"/>
</dbReference>
<protein>
    <recommendedName>
        <fullName evidence="3">Lipoprotein</fullName>
    </recommendedName>
</protein>
<keyword evidence="2" id="KW-1185">Reference proteome</keyword>
<comment type="caution">
    <text evidence="1">The sequence shown here is derived from an EMBL/GenBank/DDBJ whole genome shotgun (WGS) entry which is preliminary data.</text>
</comment>
<proteinExistence type="predicted"/>
<dbReference type="AlphaFoldDB" id="A0A432XDE5"/>
<dbReference type="EMBL" id="PIPU01000006">
    <property type="protein sequence ID" value="RUO46700.1"/>
    <property type="molecule type" value="Genomic_DNA"/>
</dbReference>
<sequence length="188" mass="20669">MKRLSILIFSLLASCSDTNPEFVKWHDYSIPASYILGEIGGSGLYSIGAETRDDVTVELQSDTIVGKYVQYTLTPASNFSNDEAKARALNLATGGGILEQHGSGLYKLSQDKESIHWQLVSPEYNGKTLVDVEPVATCSQLKSSPASCTFGFVDDGVYYTFSLSGSNISNHQDVRYLIRTKLSEWKVH</sequence>
<name>A0A432XDE5_9GAMM</name>
<evidence type="ECO:0008006" key="3">
    <source>
        <dbReference type="Google" id="ProtNLM"/>
    </source>
</evidence>
<evidence type="ECO:0000313" key="1">
    <source>
        <dbReference type="EMBL" id="RUO46700.1"/>
    </source>
</evidence>
<gene>
    <name evidence="1" type="ORF">CWE24_10670</name>
</gene>
<dbReference type="OrthoDB" id="9870875at2"/>
<reference evidence="2" key="1">
    <citation type="journal article" date="2018" name="Front. Microbiol.">
        <title>Genome-Based Analysis Reveals the Taxonomy and Diversity of the Family Idiomarinaceae.</title>
        <authorList>
            <person name="Liu Y."/>
            <person name="Lai Q."/>
            <person name="Shao Z."/>
        </authorList>
    </citation>
    <scope>NUCLEOTIDE SEQUENCE [LARGE SCALE GENOMIC DNA]</scope>
    <source>
        <strain evidence="2">908033</strain>
    </source>
</reference>
<organism evidence="1 2">
    <name type="scientific">Pseudidiomarina donghaiensis</name>
    <dbReference type="NCBI Taxonomy" id="519452"/>
    <lineage>
        <taxon>Bacteria</taxon>
        <taxon>Pseudomonadati</taxon>
        <taxon>Pseudomonadota</taxon>
        <taxon>Gammaproteobacteria</taxon>
        <taxon>Alteromonadales</taxon>
        <taxon>Idiomarinaceae</taxon>
        <taxon>Pseudidiomarina</taxon>
    </lineage>
</organism>
<accession>A0A432XDE5</accession>
<dbReference type="PROSITE" id="PS51257">
    <property type="entry name" value="PROKAR_LIPOPROTEIN"/>
    <property type="match status" value="1"/>
</dbReference>
<evidence type="ECO:0000313" key="2">
    <source>
        <dbReference type="Proteomes" id="UP000286985"/>
    </source>
</evidence>
<dbReference type="RefSeq" id="WP_092841572.1">
    <property type="nucleotide sequence ID" value="NZ_FPCF01000007.1"/>
</dbReference>